<dbReference type="EMBL" id="CH477280">
    <property type="protein sequence ID" value="EJY57500.1"/>
    <property type="molecule type" value="Genomic_DNA"/>
</dbReference>
<evidence type="ECO:0000313" key="2">
    <source>
        <dbReference type="EMBL" id="EJY57500.1"/>
    </source>
</evidence>
<protein>
    <submittedName>
        <fullName evidence="2">AAEL016985-PA</fullName>
    </submittedName>
</protein>
<organism evidence="2 3">
    <name type="scientific">Aedes aegypti</name>
    <name type="common">Yellowfever mosquito</name>
    <name type="synonym">Culex aegypti</name>
    <dbReference type="NCBI Taxonomy" id="7159"/>
    <lineage>
        <taxon>Eukaryota</taxon>
        <taxon>Metazoa</taxon>
        <taxon>Ecdysozoa</taxon>
        <taxon>Arthropoda</taxon>
        <taxon>Hexapoda</taxon>
        <taxon>Insecta</taxon>
        <taxon>Pterygota</taxon>
        <taxon>Neoptera</taxon>
        <taxon>Endopterygota</taxon>
        <taxon>Diptera</taxon>
        <taxon>Nematocera</taxon>
        <taxon>Culicoidea</taxon>
        <taxon>Culicidae</taxon>
        <taxon>Culicinae</taxon>
        <taxon>Aedini</taxon>
        <taxon>Aedes</taxon>
        <taxon>Stegomyia</taxon>
    </lineage>
</organism>
<keyword evidence="1" id="KW-0472">Membrane</keyword>
<keyword evidence="1" id="KW-1133">Transmembrane helix</keyword>
<reference evidence="2" key="3">
    <citation type="submission" date="2012-09" db="EMBL/GenBank/DDBJ databases">
        <authorList>
            <consortium name="VectorBase"/>
        </authorList>
    </citation>
    <scope>NUCLEOTIDE SEQUENCE</scope>
    <source>
        <strain evidence="2">Liverpool</strain>
    </source>
</reference>
<reference evidence="2" key="2">
    <citation type="journal article" date="2007" name="Science">
        <title>Genome sequence of Aedes aegypti, a major arbovirus vector.</title>
        <authorList>
            <person name="Nene V."/>
            <person name="Wortman J.R."/>
            <person name="Lawson D."/>
            <person name="Haas B."/>
            <person name="Kodira C."/>
            <person name="Tu Z.J."/>
            <person name="Loftus B."/>
            <person name="Xi Z."/>
            <person name="Megy K."/>
            <person name="Grabherr M."/>
            <person name="Ren Q."/>
            <person name="Zdobnov E.M."/>
            <person name="Lobo N.F."/>
            <person name="Campbell K.S."/>
            <person name="Brown S.E."/>
            <person name="Bonaldo M.F."/>
            <person name="Zhu J."/>
            <person name="Sinkins S.P."/>
            <person name="Hogenkamp D.G."/>
            <person name="Amedeo P."/>
            <person name="Arensburger P."/>
            <person name="Atkinson P.W."/>
            <person name="Bidwell S."/>
            <person name="Biedler J."/>
            <person name="Birney E."/>
            <person name="Bruggner R.V."/>
            <person name="Costas J."/>
            <person name="Coy M.R."/>
            <person name="Crabtree J."/>
            <person name="Crawford M."/>
            <person name="Debruyn B."/>
            <person name="Decaprio D."/>
            <person name="Eiglmeier K."/>
            <person name="Eisenstadt E."/>
            <person name="El-Dorry H."/>
            <person name="Gelbart W.M."/>
            <person name="Gomes S.L."/>
            <person name="Hammond M."/>
            <person name="Hannick L.I."/>
            <person name="Hogan J.R."/>
            <person name="Holmes M.H."/>
            <person name="Jaffe D."/>
            <person name="Johnston J.S."/>
            <person name="Kennedy R.C."/>
            <person name="Koo H."/>
            <person name="Kravitz S."/>
            <person name="Kriventseva E.V."/>
            <person name="Kulp D."/>
            <person name="Labutti K."/>
            <person name="Lee E."/>
            <person name="Li S."/>
            <person name="Lovin D.D."/>
            <person name="Mao C."/>
            <person name="Mauceli E."/>
            <person name="Menck C.F."/>
            <person name="Miller J.R."/>
            <person name="Montgomery P."/>
            <person name="Mori A."/>
            <person name="Nascimento A.L."/>
            <person name="Naveira H.F."/>
            <person name="Nusbaum C."/>
            <person name="O'leary S."/>
            <person name="Orvis J."/>
            <person name="Pertea M."/>
            <person name="Quesneville H."/>
            <person name="Reidenbach K.R."/>
            <person name="Rogers Y.H."/>
            <person name="Roth C.W."/>
            <person name="Schneider J.R."/>
            <person name="Schatz M."/>
            <person name="Shumway M."/>
            <person name="Stanke M."/>
            <person name="Stinson E.O."/>
            <person name="Tubio J.M."/>
            <person name="Vanzee J.P."/>
            <person name="Verjovski-Almeida S."/>
            <person name="Werner D."/>
            <person name="White O."/>
            <person name="Wyder S."/>
            <person name="Zeng Q."/>
            <person name="Zhao Q."/>
            <person name="Zhao Y."/>
            <person name="Hill C.A."/>
            <person name="Raikhel A.S."/>
            <person name="Soares M.B."/>
            <person name="Knudson D.L."/>
            <person name="Lee N.H."/>
            <person name="Galagan J."/>
            <person name="Salzberg S.L."/>
            <person name="Paulsen I.T."/>
            <person name="Dimopoulos G."/>
            <person name="Collins F.H."/>
            <person name="Birren B."/>
            <person name="Fraser-Liggett C.M."/>
            <person name="Severson D.W."/>
        </authorList>
    </citation>
    <scope>NUCLEOTIDE SEQUENCE [LARGE SCALE GENOMIC DNA]</scope>
    <source>
        <strain evidence="2">Liverpool</strain>
    </source>
</reference>
<sequence>MIWLVYCTRDRVYAVLYRVFLCMWMCLFPAVSVSVDVLLDVCSHFLIVIFFYFVNSLSLKVLALE</sequence>
<dbReference type="HOGENOM" id="CLU_2851537_0_0_1"/>
<keyword evidence="1" id="KW-0812">Transmembrane</keyword>
<name>J9HYE5_AEDAE</name>
<feature type="transmembrane region" description="Helical" evidence="1">
    <location>
        <begin position="12"/>
        <end position="31"/>
    </location>
</feature>
<dbReference type="AlphaFoldDB" id="J9HYE5"/>
<evidence type="ECO:0000313" key="3">
    <source>
        <dbReference type="Proteomes" id="UP000682892"/>
    </source>
</evidence>
<proteinExistence type="predicted"/>
<dbReference type="Proteomes" id="UP000682892">
    <property type="component" value="Chromosome 2"/>
</dbReference>
<reference evidence="2" key="1">
    <citation type="submission" date="2005-10" db="EMBL/GenBank/DDBJ databases">
        <authorList>
            <person name="Loftus B.J."/>
            <person name="Nene V.M."/>
            <person name="Hannick L.I."/>
            <person name="Bidwell S."/>
            <person name="Haas B."/>
            <person name="Amedeo P."/>
            <person name="Orvis J."/>
            <person name="Wortman J.R."/>
            <person name="White O.R."/>
            <person name="Salzberg S."/>
            <person name="Shumway M."/>
            <person name="Koo H."/>
            <person name="Zhao Y."/>
            <person name="Holmes M."/>
            <person name="Miller J."/>
            <person name="Schatz M."/>
            <person name="Pop M."/>
            <person name="Pai G."/>
            <person name="Utterback T."/>
            <person name="Rogers Y.-H."/>
            <person name="Kravitz S."/>
            <person name="Fraser C.M."/>
        </authorList>
    </citation>
    <scope>NUCLEOTIDE SEQUENCE</scope>
    <source>
        <strain evidence="2">Liverpool</strain>
    </source>
</reference>
<gene>
    <name evidence="2" type="ORF">AaeL_AAEL016985</name>
</gene>
<accession>J9HYE5</accession>
<evidence type="ECO:0000256" key="1">
    <source>
        <dbReference type="SAM" id="Phobius"/>
    </source>
</evidence>
<dbReference type="PaxDb" id="7159-AAEL016985-PA"/>